<name>A0A426ZJM7_ENSVE</name>
<protein>
    <submittedName>
        <fullName evidence="2">Uncharacterized protein</fullName>
    </submittedName>
</protein>
<evidence type="ECO:0000313" key="2">
    <source>
        <dbReference type="EMBL" id="RRT64114.1"/>
    </source>
</evidence>
<sequence length="85" mass="9387">TVPPSPVTRGSRRTRMEERPGSFPLNGESAVLMVVFLRPTRSLPVMLLTLLLDREVRALCDGGVTRPRDLYSPAVAGHERTLVSM</sequence>
<feature type="region of interest" description="Disordered" evidence="1">
    <location>
        <begin position="1"/>
        <end position="22"/>
    </location>
</feature>
<dbReference type="AlphaFoldDB" id="A0A426ZJM7"/>
<organism evidence="2 3">
    <name type="scientific">Ensete ventricosum</name>
    <name type="common">Abyssinian banana</name>
    <name type="synonym">Musa ensete</name>
    <dbReference type="NCBI Taxonomy" id="4639"/>
    <lineage>
        <taxon>Eukaryota</taxon>
        <taxon>Viridiplantae</taxon>
        <taxon>Streptophyta</taxon>
        <taxon>Embryophyta</taxon>
        <taxon>Tracheophyta</taxon>
        <taxon>Spermatophyta</taxon>
        <taxon>Magnoliopsida</taxon>
        <taxon>Liliopsida</taxon>
        <taxon>Zingiberales</taxon>
        <taxon>Musaceae</taxon>
        <taxon>Ensete</taxon>
    </lineage>
</organism>
<gene>
    <name evidence="2" type="ORF">B296_00019112</name>
</gene>
<feature type="non-terminal residue" evidence="2">
    <location>
        <position position="1"/>
    </location>
</feature>
<dbReference type="Proteomes" id="UP000287651">
    <property type="component" value="Unassembled WGS sequence"/>
</dbReference>
<evidence type="ECO:0000313" key="3">
    <source>
        <dbReference type="Proteomes" id="UP000287651"/>
    </source>
</evidence>
<accession>A0A426ZJM7</accession>
<evidence type="ECO:0000256" key="1">
    <source>
        <dbReference type="SAM" id="MobiDB-lite"/>
    </source>
</evidence>
<reference evidence="2 3" key="1">
    <citation type="journal article" date="2014" name="Agronomy (Basel)">
        <title>A Draft Genome Sequence for Ensete ventricosum, the Drought-Tolerant Tree Against Hunger.</title>
        <authorList>
            <person name="Harrison J."/>
            <person name="Moore K.A."/>
            <person name="Paszkiewicz K."/>
            <person name="Jones T."/>
            <person name="Grant M."/>
            <person name="Ambacheew D."/>
            <person name="Muzemil S."/>
            <person name="Studholme D.J."/>
        </authorList>
    </citation>
    <scope>NUCLEOTIDE SEQUENCE [LARGE SCALE GENOMIC DNA]</scope>
</reference>
<dbReference type="EMBL" id="AMZH03006325">
    <property type="protein sequence ID" value="RRT64114.1"/>
    <property type="molecule type" value="Genomic_DNA"/>
</dbReference>
<proteinExistence type="predicted"/>
<comment type="caution">
    <text evidence="2">The sequence shown here is derived from an EMBL/GenBank/DDBJ whole genome shotgun (WGS) entry which is preliminary data.</text>
</comment>